<reference evidence="2" key="3">
    <citation type="submission" date="2020-06" db="EMBL/GenBank/DDBJ databases">
        <title>Helianthus annuus Genome sequencing and assembly Release 2.</title>
        <authorList>
            <person name="Gouzy J."/>
            <person name="Langlade N."/>
            <person name="Munos S."/>
        </authorList>
    </citation>
    <scope>NUCLEOTIDE SEQUENCE</scope>
    <source>
        <tissue evidence="2">Leaves</tissue>
    </source>
</reference>
<dbReference type="EMBL" id="CM007898">
    <property type="protein sequence ID" value="OTG15595.1"/>
    <property type="molecule type" value="Genomic_DNA"/>
</dbReference>
<gene>
    <name evidence="3" type="ORF">HannXRQ_Chr09g0262101</name>
    <name evidence="2" type="ORF">HanXRQr2_Chr09g0393981</name>
</gene>
<feature type="transmembrane region" description="Helical" evidence="1">
    <location>
        <begin position="38"/>
        <end position="59"/>
    </location>
</feature>
<keyword evidence="1" id="KW-0812">Transmembrane</keyword>
<evidence type="ECO:0000256" key="1">
    <source>
        <dbReference type="SAM" id="Phobius"/>
    </source>
</evidence>
<keyword evidence="1" id="KW-1133">Transmembrane helix</keyword>
<dbReference type="EMBL" id="MNCJ02000324">
    <property type="protein sequence ID" value="KAF5791373.1"/>
    <property type="molecule type" value="Genomic_DNA"/>
</dbReference>
<dbReference type="PANTHER" id="PTHR34358:SF11">
    <property type="entry name" value="SUGAR TRANSPORTER"/>
    <property type="match status" value="1"/>
</dbReference>
<keyword evidence="1" id="KW-0472">Membrane</keyword>
<dbReference type="InterPro" id="IPR010608">
    <property type="entry name" value="DUF1195"/>
</dbReference>
<dbReference type="InParanoid" id="A0A251TWT5"/>
<dbReference type="Pfam" id="PF06708">
    <property type="entry name" value="DUF1195"/>
    <property type="match status" value="1"/>
</dbReference>
<reference evidence="3" key="2">
    <citation type="submission" date="2017-02" db="EMBL/GenBank/DDBJ databases">
        <title>Sunflower complete genome.</title>
        <authorList>
            <person name="Langlade N."/>
            <person name="Munos S."/>
        </authorList>
    </citation>
    <scope>NUCLEOTIDE SEQUENCE [LARGE SCALE GENOMIC DNA]</scope>
    <source>
        <tissue evidence="3">Leaves</tissue>
    </source>
</reference>
<accession>A0A251TWT5</accession>
<organism evidence="3 4">
    <name type="scientific">Helianthus annuus</name>
    <name type="common">Common sunflower</name>
    <dbReference type="NCBI Taxonomy" id="4232"/>
    <lineage>
        <taxon>Eukaryota</taxon>
        <taxon>Viridiplantae</taxon>
        <taxon>Streptophyta</taxon>
        <taxon>Embryophyta</taxon>
        <taxon>Tracheophyta</taxon>
        <taxon>Spermatophyta</taxon>
        <taxon>Magnoliopsida</taxon>
        <taxon>eudicotyledons</taxon>
        <taxon>Gunneridae</taxon>
        <taxon>Pentapetalae</taxon>
        <taxon>asterids</taxon>
        <taxon>campanulids</taxon>
        <taxon>Asterales</taxon>
        <taxon>Asteraceae</taxon>
        <taxon>Asteroideae</taxon>
        <taxon>Heliantheae alliance</taxon>
        <taxon>Heliantheae</taxon>
        <taxon>Helianthus</taxon>
    </lineage>
</organism>
<dbReference type="AlphaFoldDB" id="A0A251TWT5"/>
<name>A0A251TWT5_HELAN</name>
<reference evidence="2 4" key="1">
    <citation type="journal article" date="2017" name="Nature">
        <title>The sunflower genome provides insights into oil metabolism, flowering and Asterid evolution.</title>
        <authorList>
            <person name="Badouin H."/>
            <person name="Gouzy J."/>
            <person name="Grassa C.J."/>
            <person name="Murat F."/>
            <person name="Staton S.E."/>
            <person name="Cottret L."/>
            <person name="Lelandais-Briere C."/>
            <person name="Owens G.L."/>
            <person name="Carrere S."/>
            <person name="Mayjonade B."/>
            <person name="Legrand L."/>
            <person name="Gill N."/>
            <person name="Kane N.C."/>
            <person name="Bowers J.E."/>
            <person name="Hubner S."/>
            <person name="Bellec A."/>
            <person name="Berard A."/>
            <person name="Berges H."/>
            <person name="Blanchet N."/>
            <person name="Boniface M.C."/>
            <person name="Brunel D."/>
            <person name="Catrice O."/>
            <person name="Chaidir N."/>
            <person name="Claudel C."/>
            <person name="Donnadieu C."/>
            <person name="Faraut T."/>
            <person name="Fievet G."/>
            <person name="Helmstetter N."/>
            <person name="King M."/>
            <person name="Knapp S.J."/>
            <person name="Lai Z."/>
            <person name="Le Paslier M.C."/>
            <person name="Lippi Y."/>
            <person name="Lorenzon L."/>
            <person name="Mandel J.R."/>
            <person name="Marage G."/>
            <person name="Marchand G."/>
            <person name="Marquand E."/>
            <person name="Bret-Mestries E."/>
            <person name="Morien E."/>
            <person name="Nambeesan S."/>
            <person name="Nguyen T."/>
            <person name="Pegot-Espagnet P."/>
            <person name="Pouilly N."/>
            <person name="Raftis F."/>
            <person name="Sallet E."/>
            <person name="Schiex T."/>
            <person name="Thomas J."/>
            <person name="Vandecasteele C."/>
            <person name="Vares D."/>
            <person name="Vear F."/>
            <person name="Vautrin S."/>
            <person name="Crespi M."/>
            <person name="Mangin B."/>
            <person name="Burke J.M."/>
            <person name="Salse J."/>
            <person name="Munos S."/>
            <person name="Vincourt P."/>
            <person name="Rieseberg L.H."/>
            <person name="Langlade N.B."/>
        </authorList>
    </citation>
    <scope>NUCLEOTIDE SEQUENCE [LARGE SCALE GENOMIC DNA]</scope>
    <source>
        <strain evidence="4">cv. SF193</strain>
        <tissue evidence="2">Leaves</tissue>
    </source>
</reference>
<sequence>MSNNNDQLPKSTHSTTLLTYTKKETLDSRIFGKGRYKFWALTAILLLAFWSMLTGTVTLRFSADNLNRFSDDIAAGSPIRNDFDILEIEERVKVVEHMWDVYVNSRRINLQRFWQDAFVAAYEDLTSDVVEVREAAITEIAKMSFRFIDLDLPPPQSTNLHELSLREIQQNKVFMSDGSKL</sequence>
<proteinExistence type="predicted"/>
<dbReference type="PANTHER" id="PTHR34358">
    <property type="entry name" value="OS03G0411600 PROTEIN"/>
    <property type="match status" value="1"/>
</dbReference>
<protein>
    <submittedName>
        <fullName evidence="3">Uncharacterized protein</fullName>
    </submittedName>
</protein>
<dbReference type="Proteomes" id="UP000215914">
    <property type="component" value="Chromosome 9"/>
</dbReference>
<evidence type="ECO:0000313" key="3">
    <source>
        <dbReference type="EMBL" id="OTG15595.1"/>
    </source>
</evidence>
<dbReference type="OMA" id="WSMLSGS"/>
<evidence type="ECO:0000313" key="4">
    <source>
        <dbReference type="Proteomes" id="UP000215914"/>
    </source>
</evidence>
<dbReference type="FunCoup" id="A0A251TWT5">
    <property type="interactions" value="2118"/>
</dbReference>
<evidence type="ECO:0000313" key="2">
    <source>
        <dbReference type="EMBL" id="KAF5791373.1"/>
    </source>
</evidence>
<keyword evidence="4" id="KW-1185">Reference proteome</keyword>
<dbReference type="Gramene" id="mRNA:HanXRQr2_Chr09g0393981">
    <property type="protein sequence ID" value="mRNA:HanXRQr2_Chr09g0393981"/>
    <property type="gene ID" value="HanXRQr2_Chr09g0393981"/>
</dbReference>